<reference evidence="6 7" key="1">
    <citation type="submission" date="2017-06" db="EMBL/GenBank/DDBJ databases">
        <title>Whole Genome Sequences of Colwellia marinimaniae MTCD1.</title>
        <authorList>
            <person name="Kusumoto H."/>
            <person name="Inoue M."/>
            <person name="Tanikawa K."/>
            <person name="Maeji H."/>
            <person name="Cameron J.H."/>
            <person name="Bartlett D.H."/>
        </authorList>
    </citation>
    <scope>NUCLEOTIDE SEQUENCE [LARGE SCALE GENOMIC DNA]</scope>
    <source>
        <strain evidence="6 7">MTCD1</strain>
    </source>
</reference>
<protein>
    <submittedName>
        <fullName evidence="6">Site-specific recombinase phage integrase family protein</fullName>
    </submittedName>
</protein>
<dbReference type="InterPro" id="IPR011010">
    <property type="entry name" value="DNA_brk_join_enz"/>
</dbReference>
<comment type="caution">
    <text evidence="6">The sequence shown here is derived from an EMBL/GenBank/DDBJ whole genome shotgun (WGS) entry which is preliminary data.</text>
</comment>
<dbReference type="Proteomes" id="UP000197068">
    <property type="component" value="Unassembled WGS sequence"/>
</dbReference>
<evidence type="ECO:0000256" key="4">
    <source>
        <dbReference type="ARBA" id="ARBA00023172"/>
    </source>
</evidence>
<keyword evidence="2" id="KW-0229">DNA integration</keyword>
<feature type="domain" description="Tyr recombinase" evidence="5">
    <location>
        <begin position="190"/>
        <end position="383"/>
    </location>
</feature>
<dbReference type="PROSITE" id="PS51898">
    <property type="entry name" value="TYR_RECOMBINASE"/>
    <property type="match status" value="1"/>
</dbReference>
<evidence type="ECO:0000256" key="3">
    <source>
        <dbReference type="ARBA" id="ARBA00023125"/>
    </source>
</evidence>
<keyword evidence="4" id="KW-0233">DNA recombination</keyword>
<evidence type="ECO:0000313" key="7">
    <source>
        <dbReference type="Proteomes" id="UP000197068"/>
    </source>
</evidence>
<evidence type="ECO:0000256" key="1">
    <source>
        <dbReference type="ARBA" id="ARBA00008857"/>
    </source>
</evidence>
<dbReference type="RefSeq" id="WP_057179700.1">
    <property type="nucleotide sequence ID" value="NZ_BDQM01000017.1"/>
</dbReference>
<keyword evidence="3" id="KW-0238">DNA-binding</keyword>
<keyword evidence="7" id="KW-1185">Reference proteome</keyword>
<dbReference type="CDD" id="cd00397">
    <property type="entry name" value="DNA_BRE_C"/>
    <property type="match status" value="1"/>
</dbReference>
<dbReference type="Pfam" id="PF00589">
    <property type="entry name" value="Phage_integrase"/>
    <property type="match status" value="1"/>
</dbReference>
<evidence type="ECO:0000313" key="6">
    <source>
        <dbReference type="EMBL" id="GAW96686.1"/>
    </source>
</evidence>
<proteinExistence type="inferred from homology"/>
<dbReference type="PANTHER" id="PTHR30349">
    <property type="entry name" value="PHAGE INTEGRASE-RELATED"/>
    <property type="match status" value="1"/>
</dbReference>
<organism evidence="6 7">
    <name type="scientific">Colwellia marinimaniae</name>
    <dbReference type="NCBI Taxonomy" id="1513592"/>
    <lineage>
        <taxon>Bacteria</taxon>
        <taxon>Pseudomonadati</taxon>
        <taxon>Pseudomonadota</taxon>
        <taxon>Gammaproteobacteria</taxon>
        <taxon>Alteromonadales</taxon>
        <taxon>Colwelliaceae</taxon>
        <taxon>Colwellia</taxon>
    </lineage>
</organism>
<dbReference type="InterPro" id="IPR050090">
    <property type="entry name" value="Tyrosine_recombinase_XerCD"/>
</dbReference>
<dbReference type="EMBL" id="BDQM01000017">
    <property type="protein sequence ID" value="GAW96686.1"/>
    <property type="molecule type" value="Genomic_DNA"/>
</dbReference>
<gene>
    <name evidence="6" type="ORF">MTCD1_02306</name>
</gene>
<comment type="similarity">
    <text evidence="1">Belongs to the 'phage' integrase family.</text>
</comment>
<evidence type="ECO:0000259" key="5">
    <source>
        <dbReference type="PROSITE" id="PS51898"/>
    </source>
</evidence>
<accession>A0ABQ0MYG3</accession>
<dbReference type="InterPro" id="IPR013762">
    <property type="entry name" value="Integrase-like_cat_sf"/>
</dbReference>
<dbReference type="SUPFAM" id="SSF56349">
    <property type="entry name" value="DNA breaking-rejoining enzymes"/>
    <property type="match status" value="1"/>
</dbReference>
<name>A0ABQ0MYG3_9GAMM</name>
<dbReference type="InterPro" id="IPR002104">
    <property type="entry name" value="Integrase_catalytic"/>
</dbReference>
<dbReference type="Gene3D" id="1.10.443.10">
    <property type="entry name" value="Intergrase catalytic core"/>
    <property type="match status" value="1"/>
</dbReference>
<sequence>MAKQIDKLVISPTLHIAKYDNSKRWVARFKIEKNWVTKTTGCIDVNEARDKASKLELTYQIHHDSGIPINGKRFDKIAELAIKRMEDALTKGTGKVSFNDYIGTIRKYHIPFFGKFNIASIDLEKLTEFDIWRISELGRVPAKSTILTHNAAMMRVYDEAVINKWLTQTQVPKLANSGTSGDRRAAFSKDELDKISYTAKQQILESKNKKTAMIREMLVDYITVAVNTGIRPGTEMDNITWGDISVERNHDKIVFFIYVRKGKTTKHTGARKVVCNPDVIWAFEELIARFPNRKPADILFRLRDGSINKQLGKNFERILDGLEIKDSPRGERTLYSLRHSYITWQLLNKVNPQAIARQCGTSLQMLEQHYNHIVPEMFAAELSGVDLTDPTQDETLSIPDKDYDVKVAAKMAKWLSKFEIEVKRRGCI</sequence>
<evidence type="ECO:0000256" key="2">
    <source>
        <dbReference type="ARBA" id="ARBA00022908"/>
    </source>
</evidence>
<dbReference type="PANTHER" id="PTHR30349:SF41">
    <property type="entry name" value="INTEGRASE_RECOMBINASE PROTEIN MJ0367-RELATED"/>
    <property type="match status" value="1"/>
</dbReference>